<dbReference type="PANTHER" id="PTHR33121:SF79">
    <property type="entry name" value="CYCLIC DI-GMP PHOSPHODIESTERASE PDED-RELATED"/>
    <property type="match status" value="1"/>
</dbReference>
<evidence type="ECO:0000259" key="3">
    <source>
        <dbReference type="PROSITE" id="PS50883"/>
    </source>
</evidence>
<reference evidence="4 5" key="1">
    <citation type="submission" date="2018-05" db="EMBL/GenBank/DDBJ databases">
        <title>Leucothrix arctica sp. nov., isolated from Arctic seawater.</title>
        <authorList>
            <person name="Choi A."/>
            <person name="Baek K."/>
        </authorList>
    </citation>
    <scope>NUCLEOTIDE SEQUENCE [LARGE SCALE GENOMIC DNA]</scope>
    <source>
        <strain evidence="4 5">JCM 18388</strain>
    </source>
</reference>
<dbReference type="Pfam" id="PF00563">
    <property type="entry name" value="EAL"/>
    <property type="match status" value="1"/>
</dbReference>
<dbReference type="Gene3D" id="2.60.40.2380">
    <property type="match status" value="1"/>
</dbReference>
<evidence type="ECO:0000256" key="2">
    <source>
        <dbReference type="SAM" id="SignalP"/>
    </source>
</evidence>
<accession>A0A317CQY0</accession>
<feature type="signal peptide" evidence="2">
    <location>
        <begin position="1"/>
        <end position="21"/>
    </location>
</feature>
<keyword evidence="1" id="KW-0812">Transmembrane</keyword>
<gene>
    <name evidence="4" type="ORF">DKW60_00280</name>
</gene>
<dbReference type="OrthoDB" id="6279314at2"/>
<dbReference type="Pfam" id="PF07695">
    <property type="entry name" value="7TMR-DISM_7TM"/>
    <property type="match status" value="1"/>
</dbReference>
<dbReference type="AlphaFoldDB" id="A0A317CQY0"/>
<feature type="transmembrane region" description="Helical" evidence="1">
    <location>
        <begin position="246"/>
        <end position="265"/>
    </location>
</feature>
<dbReference type="Gene3D" id="3.30.70.270">
    <property type="match status" value="1"/>
</dbReference>
<evidence type="ECO:0000313" key="4">
    <source>
        <dbReference type="EMBL" id="PWR00680.1"/>
    </source>
</evidence>
<dbReference type="InterPro" id="IPR001633">
    <property type="entry name" value="EAL_dom"/>
</dbReference>
<feature type="transmembrane region" description="Helical" evidence="1">
    <location>
        <begin position="373"/>
        <end position="393"/>
    </location>
</feature>
<dbReference type="Pfam" id="PF07696">
    <property type="entry name" value="7TMR-DISMED2"/>
    <property type="match status" value="1"/>
</dbReference>
<feature type="chain" id="PRO_5016257450" description="EAL domain-containing protein" evidence="2">
    <location>
        <begin position="22"/>
        <end position="830"/>
    </location>
</feature>
<name>A0A317CQY0_9GAMM</name>
<dbReference type="RefSeq" id="WP_109835661.1">
    <property type="nucleotide sequence ID" value="NZ_QGKM01000001.1"/>
</dbReference>
<feature type="transmembrane region" description="Helical" evidence="1">
    <location>
        <begin position="214"/>
        <end position="234"/>
    </location>
</feature>
<dbReference type="PANTHER" id="PTHR33121">
    <property type="entry name" value="CYCLIC DI-GMP PHOSPHODIESTERASE PDEF"/>
    <property type="match status" value="1"/>
</dbReference>
<keyword evidence="5" id="KW-1185">Reference proteome</keyword>
<keyword evidence="1" id="KW-0472">Membrane</keyword>
<evidence type="ECO:0000256" key="1">
    <source>
        <dbReference type="SAM" id="Phobius"/>
    </source>
</evidence>
<feature type="transmembrane region" description="Helical" evidence="1">
    <location>
        <begin position="285"/>
        <end position="302"/>
    </location>
</feature>
<dbReference type="EMBL" id="QGKM01000001">
    <property type="protein sequence ID" value="PWR00680.1"/>
    <property type="molecule type" value="Genomic_DNA"/>
</dbReference>
<keyword evidence="1" id="KW-1133">Transmembrane helix</keyword>
<evidence type="ECO:0000313" key="5">
    <source>
        <dbReference type="Proteomes" id="UP000245539"/>
    </source>
</evidence>
<feature type="transmembrane region" description="Helical" evidence="1">
    <location>
        <begin position="187"/>
        <end position="207"/>
    </location>
</feature>
<dbReference type="SMART" id="SM00052">
    <property type="entry name" value="EAL"/>
    <property type="match status" value="1"/>
</dbReference>
<dbReference type="InterPro" id="IPR011623">
    <property type="entry name" value="7TMR_DISM_rcpt_extracell_dom1"/>
</dbReference>
<comment type="caution">
    <text evidence="4">The sequence shown here is derived from an EMBL/GenBank/DDBJ whole genome shotgun (WGS) entry which is preliminary data.</text>
</comment>
<proteinExistence type="predicted"/>
<organism evidence="4 5">
    <name type="scientific">Leucothrix pacifica</name>
    <dbReference type="NCBI Taxonomy" id="1247513"/>
    <lineage>
        <taxon>Bacteria</taxon>
        <taxon>Pseudomonadati</taxon>
        <taxon>Pseudomonadota</taxon>
        <taxon>Gammaproteobacteria</taxon>
        <taxon>Thiotrichales</taxon>
        <taxon>Thiotrichaceae</taxon>
        <taxon>Leucothrix</taxon>
    </lineage>
</organism>
<dbReference type="Proteomes" id="UP000245539">
    <property type="component" value="Unassembled WGS sequence"/>
</dbReference>
<dbReference type="CDD" id="cd01948">
    <property type="entry name" value="EAL"/>
    <property type="match status" value="1"/>
</dbReference>
<feature type="domain" description="EAL" evidence="3">
    <location>
        <begin position="582"/>
        <end position="830"/>
    </location>
</feature>
<dbReference type="PROSITE" id="PS50883">
    <property type="entry name" value="EAL"/>
    <property type="match status" value="1"/>
</dbReference>
<feature type="transmembrane region" description="Helical" evidence="1">
    <location>
        <begin position="308"/>
        <end position="326"/>
    </location>
</feature>
<sequence>MHKAFLLILLLLSSLTTLVSANELVLDLDQKVDAQVLPHSRYHVDTTGSLTLSNIKRLGDHEWEKFSGKQFGRGFMSSPLWIKTTLRTVGQTEREIVLQTHQVMDHMQLEVTTEGGATQYFKLGRGTAPGPHHLKGVSNLNHAVIHLQPDKRYSILLGIDSDNPVVGGFRVTDSNTLSQEVQKQTQWITTFLLLILLLSFYNFVIYLSTLNKAFLFHVCYVACITSYLLNDYGYLSNWLGIYDVFILQKLTAFSLVGAYLSIVYFFDTMNEVNAESVIISRINKLLISGGYLLLLLTFILPYEYVIRMLSAQVLIAVAAGIFNSIYREKHFGKSDQTHQRILRVLLITLAPSVTLYMLNRLGVIDVAWHNDFILFMSTFVEVVLVSLILFVAVRQSKDDFKKELFFNSVSNLPNGRALQSHFEESSAHSKQTLIQIWISGLDKLEVAFGSDVYKHFISEIKLQIQRRLQHNALLIPLADKQLGSFPLFHTDKNIFTLLCKSLDANTRHELQKQISQSIESIGRSHHKSLQFNLVIGAHDYIYDVNDFETVVKNSLLALSYGIKNNKKFKYYNPQIGFDEQKRVTLVNGFTESLNNNEFYLLWQPQYRTRDKKLSGVEVLTRWHHPQYGTISPEEFITTLEQSQRICDLSQWVIGEVFNQLPLLHEKHPGLEVSINLSPQDLMDDRLVHYIDSLSDQFAQYCEFVTLEITESLLIDDYSRVLSTIEDLKKRGFKISIDDFGSGYASFAYLQKLPANELKIDKSYTDLYREQTTYAILETIIELAKRLDMRIVVEGIEHQQQIDLFTNLGAERLQGWMLDKPMSLQSLMSKT</sequence>
<dbReference type="InterPro" id="IPR050706">
    <property type="entry name" value="Cyclic-di-GMP_PDE-like"/>
</dbReference>
<dbReference type="SUPFAM" id="SSF141868">
    <property type="entry name" value="EAL domain-like"/>
    <property type="match status" value="1"/>
</dbReference>
<keyword evidence="2" id="KW-0732">Signal</keyword>
<dbReference type="InterPro" id="IPR043128">
    <property type="entry name" value="Rev_trsase/Diguanyl_cyclase"/>
</dbReference>
<protein>
    <recommendedName>
        <fullName evidence="3">EAL domain-containing protein</fullName>
    </recommendedName>
</protein>
<dbReference type="InterPro" id="IPR011622">
    <property type="entry name" value="7TMR_DISM_rcpt_extracell_dom2"/>
</dbReference>
<dbReference type="GO" id="GO:0071111">
    <property type="term" value="F:cyclic-guanylate-specific phosphodiesterase activity"/>
    <property type="evidence" value="ECO:0007669"/>
    <property type="project" value="InterPro"/>
</dbReference>
<dbReference type="InterPro" id="IPR035919">
    <property type="entry name" value="EAL_sf"/>
</dbReference>
<feature type="transmembrane region" description="Helical" evidence="1">
    <location>
        <begin position="341"/>
        <end position="358"/>
    </location>
</feature>
<dbReference type="Gene3D" id="3.20.20.450">
    <property type="entry name" value="EAL domain"/>
    <property type="match status" value="1"/>
</dbReference>